<dbReference type="Proteomes" id="UP000199614">
    <property type="component" value="Unassembled WGS sequence"/>
</dbReference>
<evidence type="ECO:0000313" key="1">
    <source>
        <dbReference type="EMBL" id="SFN50251.1"/>
    </source>
</evidence>
<proteinExistence type="predicted"/>
<keyword evidence="1" id="KW-0223">Dioxygenase</keyword>
<dbReference type="OrthoDB" id="9798771at2"/>
<dbReference type="EMBL" id="FOUY01000015">
    <property type="protein sequence ID" value="SFN50251.1"/>
    <property type="molecule type" value="Genomic_DNA"/>
</dbReference>
<name>A0A1I4ZJ13_PSUAM</name>
<dbReference type="RefSeq" id="WP_093343859.1">
    <property type="nucleotide sequence ID" value="NZ_FOUY01000015.1"/>
</dbReference>
<dbReference type="GO" id="GO:0016706">
    <property type="term" value="F:2-oxoglutarate-dependent dioxygenase activity"/>
    <property type="evidence" value="ECO:0007669"/>
    <property type="project" value="UniProtKB-ARBA"/>
</dbReference>
<protein>
    <submittedName>
        <fullName evidence="1">Phytanoyl-CoA dioxygenase (PhyH)</fullName>
    </submittedName>
</protein>
<organism evidence="1 2">
    <name type="scientific">Pseudonocardia ammonioxydans</name>
    <dbReference type="NCBI Taxonomy" id="260086"/>
    <lineage>
        <taxon>Bacteria</taxon>
        <taxon>Bacillati</taxon>
        <taxon>Actinomycetota</taxon>
        <taxon>Actinomycetes</taxon>
        <taxon>Pseudonocardiales</taxon>
        <taxon>Pseudonocardiaceae</taxon>
        <taxon>Pseudonocardia</taxon>
    </lineage>
</organism>
<keyword evidence="1" id="KW-0560">Oxidoreductase</keyword>
<dbReference type="AlphaFoldDB" id="A0A1I4ZJ13"/>
<sequence>MIEDFVRDGYARIPGAFGPDLAARCRAQIAGELRGRGIDLDEPATWTEPVVRVESMTTPEFTASADTPALRAAFDELVGPGRWAPRLGMGTFPIRFPHPGDPGDDGPHVEASFAGADGAPRLSIRSRGRALLMLFLYTDVGPDDAPTLLRAGSHHDVAPLLAPYGDDGAGWLPFCGEAVPATAHRPEVAATGAAGDVYLVHPFVVHRAQRTGPGARGPRIIAQPPLEPAREPAFDLEHPRAPVERVVRAALRG</sequence>
<dbReference type="STRING" id="260086.SAMN05216207_101599"/>
<dbReference type="InterPro" id="IPR008775">
    <property type="entry name" value="Phytyl_CoA_dOase-like"/>
</dbReference>
<dbReference type="Pfam" id="PF05721">
    <property type="entry name" value="PhyH"/>
    <property type="match status" value="1"/>
</dbReference>
<evidence type="ECO:0000313" key="2">
    <source>
        <dbReference type="Proteomes" id="UP000199614"/>
    </source>
</evidence>
<keyword evidence="2" id="KW-1185">Reference proteome</keyword>
<dbReference type="Gene3D" id="2.60.120.620">
    <property type="entry name" value="q2cbj1_9rhob like domain"/>
    <property type="match status" value="1"/>
</dbReference>
<dbReference type="SUPFAM" id="SSF51197">
    <property type="entry name" value="Clavaminate synthase-like"/>
    <property type="match status" value="1"/>
</dbReference>
<reference evidence="1 2" key="1">
    <citation type="submission" date="2016-10" db="EMBL/GenBank/DDBJ databases">
        <authorList>
            <person name="de Groot N.N."/>
        </authorList>
    </citation>
    <scope>NUCLEOTIDE SEQUENCE [LARGE SCALE GENOMIC DNA]</scope>
    <source>
        <strain evidence="1 2">CGMCC 4.1877</strain>
    </source>
</reference>
<accession>A0A1I4ZJ13</accession>
<gene>
    <name evidence="1" type="ORF">SAMN05216207_101599</name>
</gene>